<dbReference type="EMBL" id="JACBZO010000001">
    <property type="protein sequence ID" value="NYI41710.1"/>
    <property type="molecule type" value="Genomic_DNA"/>
</dbReference>
<proteinExistence type="predicted"/>
<protein>
    <submittedName>
        <fullName evidence="1">Uncharacterized protein YbjT (DUF2867 family)</fullName>
    </submittedName>
</protein>
<sequence>MNDGTRTVAVFGANGPTGRLLVEQLLNRGWRVRAIHSTSRSDPGQHTLAGSRAS</sequence>
<gene>
    <name evidence="1" type="ORF">BKA03_001829</name>
</gene>
<accession>A0A7Y9ZD26</accession>
<reference evidence="1 2" key="1">
    <citation type="submission" date="2020-07" db="EMBL/GenBank/DDBJ databases">
        <title>Sequencing the genomes of 1000 actinobacteria strains.</title>
        <authorList>
            <person name="Klenk H.-P."/>
        </authorList>
    </citation>
    <scope>NUCLEOTIDE SEQUENCE [LARGE SCALE GENOMIC DNA]</scope>
    <source>
        <strain evidence="1 2">DSM 19970</strain>
    </source>
</reference>
<dbReference type="Proteomes" id="UP000547973">
    <property type="component" value="Unassembled WGS sequence"/>
</dbReference>
<dbReference type="SUPFAM" id="SSF51735">
    <property type="entry name" value="NAD(P)-binding Rossmann-fold domains"/>
    <property type="match status" value="1"/>
</dbReference>
<dbReference type="Gene3D" id="3.40.50.720">
    <property type="entry name" value="NAD(P)-binding Rossmann-like Domain"/>
    <property type="match status" value="1"/>
</dbReference>
<dbReference type="AlphaFoldDB" id="A0A7Y9ZD26"/>
<comment type="caution">
    <text evidence="1">The sequence shown here is derived from an EMBL/GenBank/DDBJ whole genome shotgun (WGS) entry which is preliminary data.</text>
</comment>
<evidence type="ECO:0000313" key="1">
    <source>
        <dbReference type="EMBL" id="NYI41710.1"/>
    </source>
</evidence>
<organism evidence="1 2">
    <name type="scientific">Demequina lutea</name>
    <dbReference type="NCBI Taxonomy" id="431489"/>
    <lineage>
        <taxon>Bacteria</taxon>
        <taxon>Bacillati</taxon>
        <taxon>Actinomycetota</taxon>
        <taxon>Actinomycetes</taxon>
        <taxon>Micrococcales</taxon>
        <taxon>Demequinaceae</taxon>
        <taxon>Demequina</taxon>
    </lineage>
</organism>
<evidence type="ECO:0000313" key="2">
    <source>
        <dbReference type="Proteomes" id="UP000547973"/>
    </source>
</evidence>
<name>A0A7Y9ZD26_9MICO</name>
<keyword evidence="2" id="KW-1185">Reference proteome</keyword>
<dbReference type="InterPro" id="IPR036291">
    <property type="entry name" value="NAD(P)-bd_dom_sf"/>
</dbReference>